<dbReference type="GO" id="GO:0016020">
    <property type="term" value="C:membrane"/>
    <property type="evidence" value="ECO:0007669"/>
    <property type="project" value="InterPro"/>
</dbReference>
<keyword evidence="2" id="KW-0812">Transmembrane</keyword>
<keyword evidence="2" id="KW-1133">Transmembrane helix</keyword>
<feature type="transmembrane region" description="Helical" evidence="2">
    <location>
        <begin position="6"/>
        <end position="26"/>
    </location>
</feature>
<gene>
    <name evidence="3" type="ORF">H9K75_07195</name>
</gene>
<organism evidence="3 4">
    <name type="scientific">Diaphorobacter aerolatus</name>
    <dbReference type="NCBI Taxonomy" id="1288495"/>
    <lineage>
        <taxon>Bacteria</taxon>
        <taxon>Pseudomonadati</taxon>
        <taxon>Pseudomonadota</taxon>
        <taxon>Betaproteobacteria</taxon>
        <taxon>Burkholderiales</taxon>
        <taxon>Comamonadaceae</taxon>
        <taxon>Diaphorobacter</taxon>
    </lineage>
</organism>
<keyword evidence="4" id="KW-1185">Reference proteome</keyword>
<dbReference type="RefSeq" id="WP_187725251.1">
    <property type="nucleotide sequence ID" value="NZ_CP060783.1"/>
</dbReference>
<dbReference type="PANTHER" id="PTHR33219">
    <property type="entry name" value="YLMG HOMOLOG PROTEIN 2, CHLOROPLASTIC"/>
    <property type="match status" value="1"/>
</dbReference>
<comment type="similarity">
    <text evidence="1">Belongs to the YggT family.</text>
</comment>
<feature type="transmembrane region" description="Helical" evidence="2">
    <location>
        <begin position="160"/>
        <end position="185"/>
    </location>
</feature>
<evidence type="ECO:0000313" key="4">
    <source>
        <dbReference type="Proteomes" id="UP000516028"/>
    </source>
</evidence>
<evidence type="ECO:0000256" key="1">
    <source>
        <dbReference type="ARBA" id="ARBA00010894"/>
    </source>
</evidence>
<dbReference type="Pfam" id="PF02325">
    <property type="entry name" value="CCB3_YggT"/>
    <property type="match status" value="2"/>
</dbReference>
<protein>
    <submittedName>
        <fullName evidence="3">YggT family protein</fullName>
    </submittedName>
</protein>
<evidence type="ECO:0000256" key="2">
    <source>
        <dbReference type="SAM" id="Phobius"/>
    </source>
</evidence>
<dbReference type="KEGG" id="daer:H9K75_07195"/>
<reference evidence="3 4" key="1">
    <citation type="submission" date="2020-08" db="EMBL/GenBank/DDBJ databases">
        <title>Genome sequence of Diaphorobacter aerolatus KACC 16536T.</title>
        <authorList>
            <person name="Hyun D.-W."/>
            <person name="Bae J.-W."/>
        </authorList>
    </citation>
    <scope>NUCLEOTIDE SEQUENCE [LARGE SCALE GENOMIC DNA]</scope>
    <source>
        <strain evidence="3 4">KACC 16536</strain>
    </source>
</reference>
<feature type="transmembrane region" description="Helical" evidence="2">
    <location>
        <begin position="106"/>
        <end position="126"/>
    </location>
</feature>
<proteinExistence type="inferred from homology"/>
<sequence>MLLDIVSLLLDIVSGLITGACLLRLYMQMQRIPFANPMGRLVFALTDWLVMPLRKIVPSAGRWDLSCLIGAYLAQLVEYAILTLLSNLHSVIVYAPLESLFGMARVALSGMMMLLIVNTVLSWVQAHSPISVVMERLCEPLLRPVRRYVPLMGGIDFSPLVVIVILQVLLIVLNHLRVAVLSLALF</sequence>
<dbReference type="InterPro" id="IPR003425">
    <property type="entry name" value="CCB3/YggT"/>
</dbReference>
<dbReference type="Proteomes" id="UP000516028">
    <property type="component" value="Chromosome"/>
</dbReference>
<dbReference type="PANTHER" id="PTHR33219:SF14">
    <property type="entry name" value="PROTEIN COFACTOR ASSEMBLY OF COMPLEX C SUBUNIT B CCB3, CHLOROPLASTIC-RELATED"/>
    <property type="match status" value="1"/>
</dbReference>
<dbReference type="AlphaFoldDB" id="A0A7H0GN42"/>
<evidence type="ECO:0000313" key="3">
    <source>
        <dbReference type="EMBL" id="QNP49708.1"/>
    </source>
</evidence>
<keyword evidence="2" id="KW-0472">Membrane</keyword>
<accession>A0A7H0GN42</accession>
<feature type="transmembrane region" description="Helical" evidence="2">
    <location>
        <begin position="69"/>
        <end position="94"/>
    </location>
</feature>
<name>A0A7H0GN42_9BURK</name>
<dbReference type="EMBL" id="CP060783">
    <property type="protein sequence ID" value="QNP49708.1"/>
    <property type="molecule type" value="Genomic_DNA"/>
</dbReference>